<evidence type="ECO:0000313" key="1">
    <source>
        <dbReference type="EMBL" id="KAK4781584.1"/>
    </source>
</evidence>
<comment type="caution">
    <text evidence="1">The sequence shown here is derived from an EMBL/GenBank/DDBJ whole genome shotgun (WGS) entry which is preliminary data.</text>
</comment>
<dbReference type="Proteomes" id="UP001346149">
    <property type="component" value="Unassembled WGS sequence"/>
</dbReference>
<sequence length="70" mass="7632">MVRKPISPGAASDLMHGLINPDQTMDVLWSCGEGSILIDVMCGTLLNMGIRSRFSHLASPIVIFVKYAQK</sequence>
<reference evidence="1 2" key="1">
    <citation type="journal article" date="2023" name="Hortic Res">
        <title>Pangenome of water caltrop reveals structural variations and asymmetric subgenome divergence after allopolyploidization.</title>
        <authorList>
            <person name="Zhang X."/>
            <person name="Chen Y."/>
            <person name="Wang L."/>
            <person name="Yuan Y."/>
            <person name="Fang M."/>
            <person name="Shi L."/>
            <person name="Lu R."/>
            <person name="Comes H.P."/>
            <person name="Ma Y."/>
            <person name="Chen Y."/>
            <person name="Huang G."/>
            <person name="Zhou Y."/>
            <person name="Zheng Z."/>
            <person name="Qiu Y."/>
        </authorList>
    </citation>
    <scope>NUCLEOTIDE SEQUENCE [LARGE SCALE GENOMIC DNA]</scope>
    <source>
        <strain evidence="1">F231</strain>
    </source>
</reference>
<dbReference type="EMBL" id="JAXQNO010000016">
    <property type="protein sequence ID" value="KAK4781584.1"/>
    <property type="molecule type" value="Genomic_DNA"/>
</dbReference>
<accession>A0AAN7LBM8</accession>
<organism evidence="1 2">
    <name type="scientific">Trapa natans</name>
    <name type="common">Water chestnut</name>
    <dbReference type="NCBI Taxonomy" id="22666"/>
    <lineage>
        <taxon>Eukaryota</taxon>
        <taxon>Viridiplantae</taxon>
        <taxon>Streptophyta</taxon>
        <taxon>Embryophyta</taxon>
        <taxon>Tracheophyta</taxon>
        <taxon>Spermatophyta</taxon>
        <taxon>Magnoliopsida</taxon>
        <taxon>eudicotyledons</taxon>
        <taxon>Gunneridae</taxon>
        <taxon>Pentapetalae</taxon>
        <taxon>rosids</taxon>
        <taxon>malvids</taxon>
        <taxon>Myrtales</taxon>
        <taxon>Lythraceae</taxon>
        <taxon>Trapa</taxon>
    </lineage>
</organism>
<dbReference type="AlphaFoldDB" id="A0AAN7LBM8"/>
<evidence type="ECO:0000313" key="2">
    <source>
        <dbReference type="Proteomes" id="UP001346149"/>
    </source>
</evidence>
<proteinExistence type="predicted"/>
<gene>
    <name evidence="1" type="ORF">SAY86_015686</name>
</gene>
<protein>
    <submittedName>
        <fullName evidence="1">Uncharacterized protein</fullName>
    </submittedName>
</protein>
<name>A0AAN7LBM8_TRANT</name>
<keyword evidence="2" id="KW-1185">Reference proteome</keyword>